<evidence type="ECO:0000313" key="1">
    <source>
        <dbReference type="EMBL" id="EHB91927.1"/>
    </source>
</evidence>
<dbReference type="RefSeq" id="WP_009134782.1">
    <property type="nucleotide sequence ID" value="NZ_CP102250.1"/>
</dbReference>
<dbReference type="OrthoDB" id="1004144at2"/>
<evidence type="ECO:0000313" key="2">
    <source>
        <dbReference type="Proteomes" id="UP000006008"/>
    </source>
</evidence>
<dbReference type="Proteomes" id="UP000006008">
    <property type="component" value="Unassembled WGS sequence"/>
</dbReference>
<reference evidence="1 2" key="1">
    <citation type="submission" date="2011-08" db="EMBL/GenBank/DDBJ databases">
        <title>The Genome Sequence of Alistipes indistinctus YIT 12060.</title>
        <authorList>
            <consortium name="The Broad Institute Genome Sequencing Platform"/>
            <person name="Earl A."/>
            <person name="Ward D."/>
            <person name="Feldgarden M."/>
            <person name="Gevers D."/>
            <person name="Morotomi M."/>
            <person name="Young S.K."/>
            <person name="Zeng Q."/>
            <person name="Gargeya S."/>
            <person name="Fitzgerald M."/>
            <person name="Haas B."/>
            <person name="Abouelleil A."/>
            <person name="Alvarado L."/>
            <person name="Arachchi H.M."/>
            <person name="Berlin A."/>
            <person name="Brown A."/>
            <person name="Chapman S.B."/>
            <person name="Chen Z."/>
            <person name="Dunbar C."/>
            <person name="Freedman E."/>
            <person name="Gearin G."/>
            <person name="Gellesch M."/>
            <person name="Goldberg J."/>
            <person name="Griggs A."/>
            <person name="Gujja S."/>
            <person name="Heiman D."/>
            <person name="Howarth C."/>
            <person name="Larson L."/>
            <person name="Lui A."/>
            <person name="MacDonald P.J.P."/>
            <person name="Montmayeur A."/>
            <person name="Murphy C."/>
            <person name="Neiman D."/>
            <person name="Pearson M."/>
            <person name="Priest M."/>
            <person name="Roberts A."/>
            <person name="Saif S."/>
            <person name="Shea T."/>
            <person name="Shenoy N."/>
            <person name="Sisk P."/>
            <person name="Stolte C."/>
            <person name="Sykes S."/>
            <person name="Wortman J."/>
            <person name="Nusbaum C."/>
            <person name="Birren B."/>
        </authorList>
    </citation>
    <scope>NUCLEOTIDE SEQUENCE [LARGE SCALE GENOMIC DNA]</scope>
    <source>
        <strain evidence="1 2">YIT 12060</strain>
    </source>
</reference>
<protein>
    <submittedName>
        <fullName evidence="1">Uncharacterized protein</fullName>
    </submittedName>
</protein>
<keyword evidence="2" id="KW-1185">Reference proteome</keyword>
<dbReference type="HOGENOM" id="CLU_1648554_0_0_10"/>
<organism evidence="1 2">
    <name type="scientific">Alistipes indistinctus YIT 12060</name>
    <dbReference type="NCBI Taxonomy" id="742725"/>
    <lineage>
        <taxon>Bacteria</taxon>
        <taxon>Pseudomonadati</taxon>
        <taxon>Bacteroidota</taxon>
        <taxon>Bacteroidia</taxon>
        <taxon>Bacteroidales</taxon>
        <taxon>Rikenellaceae</taxon>
        <taxon>Alistipes</taxon>
    </lineage>
</organism>
<dbReference type="EMBL" id="ADLD01000013">
    <property type="protein sequence ID" value="EHB91927.1"/>
    <property type="molecule type" value="Genomic_DNA"/>
</dbReference>
<gene>
    <name evidence="1" type="ORF">HMPREF9450_01976</name>
</gene>
<dbReference type="STRING" id="742725.HMPREF9450_01976"/>
<name>G5HBG1_9BACT</name>
<proteinExistence type="predicted"/>
<accession>G5HBG1</accession>
<dbReference type="AlphaFoldDB" id="G5HBG1"/>
<dbReference type="GeneID" id="92815003"/>
<comment type="caution">
    <text evidence="1">The sequence shown here is derived from an EMBL/GenBank/DDBJ whole genome shotgun (WGS) entry which is preliminary data.</text>
</comment>
<dbReference type="PATRIC" id="fig|742725.3.peg.2072"/>
<sequence length="160" mass="19079">MKTIERLRIKKTGLDAEYESAVNDSRFRNICFVSAGNLSKSSYRYRNKHREKLCRIIDERSLCVRAIKIVENKAFTPDEVEKCRLEIMHCYREYDRPLPMPLPIIDFARIIRLSFRDEYKSVLKKYPIILDFEDRNGIYIVALDDKIIHKWPELDDGAYK</sequence>